<protein>
    <submittedName>
        <fullName evidence="1">Uncharacterized protein</fullName>
    </submittedName>
</protein>
<gene>
    <name evidence="1" type="ORF">L1987_04898</name>
</gene>
<reference evidence="2" key="1">
    <citation type="journal article" date="2022" name="Mol. Ecol. Resour.">
        <title>The genomes of chicory, endive, great burdock and yacon provide insights into Asteraceae palaeo-polyploidization history and plant inulin production.</title>
        <authorList>
            <person name="Fan W."/>
            <person name="Wang S."/>
            <person name="Wang H."/>
            <person name="Wang A."/>
            <person name="Jiang F."/>
            <person name="Liu H."/>
            <person name="Zhao H."/>
            <person name="Xu D."/>
            <person name="Zhang Y."/>
        </authorList>
    </citation>
    <scope>NUCLEOTIDE SEQUENCE [LARGE SCALE GENOMIC DNA]</scope>
    <source>
        <strain evidence="2">cv. Yunnan</strain>
    </source>
</reference>
<evidence type="ECO:0000313" key="1">
    <source>
        <dbReference type="EMBL" id="KAI3823462.1"/>
    </source>
</evidence>
<organism evidence="1 2">
    <name type="scientific">Smallanthus sonchifolius</name>
    <dbReference type="NCBI Taxonomy" id="185202"/>
    <lineage>
        <taxon>Eukaryota</taxon>
        <taxon>Viridiplantae</taxon>
        <taxon>Streptophyta</taxon>
        <taxon>Embryophyta</taxon>
        <taxon>Tracheophyta</taxon>
        <taxon>Spermatophyta</taxon>
        <taxon>Magnoliopsida</taxon>
        <taxon>eudicotyledons</taxon>
        <taxon>Gunneridae</taxon>
        <taxon>Pentapetalae</taxon>
        <taxon>asterids</taxon>
        <taxon>campanulids</taxon>
        <taxon>Asterales</taxon>
        <taxon>Asteraceae</taxon>
        <taxon>Asteroideae</taxon>
        <taxon>Heliantheae alliance</taxon>
        <taxon>Millerieae</taxon>
        <taxon>Smallanthus</taxon>
    </lineage>
</organism>
<proteinExistence type="predicted"/>
<dbReference type="EMBL" id="CM042019">
    <property type="protein sequence ID" value="KAI3823462.1"/>
    <property type="molecule type" value="Genomic_DNA"/>
</dbReference>
<evidence type="ECO:0000313" key="2">
    <source>
        <dbReference type="Proteomes" id="UP001056120"/>
    </source>
</evidence>
<name>A0ACB9JTX7_9ASTR</name>
<reference evidence="1 2" key="2">
    <citation type="journal article" date="2022" name="Mol. Ecol. Resour.">
        <title>The genomes of chicory, endive, great burdock and yacon provide insights into Asteraceae paleo-polyploidization history and plant inulin production.</title>
        <authorList>
            <person name="Fan W."/>
            <person name="Wang S."/>
            <person name="Wang H."/>
            <person name="Wang A."/>
            <person name="Jiang F."/>
            <person name="Liu H."/>
            <person name="Zhao H."/>
            <person name="Xu D."/>
            <person name="Zhang Y."/>
        </authorList>
    </citation>
    <scope>NUCLEOTIDE SEQUENCE [LARGE SCALE GENOMIC DNA]</scope>
    <source>
        <strain evidence="2">cv. Yunnan</strain>
        <tissue evidence="1">Leaves</tissue>
    </source>
</reference>
<keyword evidence="2" id="KW-1185">Reference proteome</keyword>
<accession>A0ACB9JTX7</accession>
<sequence>MDNILLFILLNFLMFLVLSVVIVIIKLSSLGLKYFSLKIELEHHVDGNQEEEDDGFDGDDDEEDSEEDDGLIIIPMEMLSRRVSSRVAVGTALQDVAVINDGLPDGRKKEPNTCEFDVCGICLEAWASDGDHQIWMLDCFMQLAFASRVERYASDSVRERASHTRTPNPYSSAPINSTSSFALLVHLSLRSPQISRSHTQFRDGDLPIHIRVCQRGTP</sequence>
<comment type="caution">
    <text evidence="1">The sequence shown here is derived from an EMBL/GenBank/DDBJ whole genome shotgun (WGS) entry which is preliminary data.</text>
</comment>
<dbReference type="Proteomes" id="UP001056120">
    <property type="component" value="Linkage Group LG02"/>
</dbReference>